<dbReference type="GO" id="GO:0009103">
    <property type="term" value="P:lipopolysaccharide biosynthetic process"/>
    <property type="evidence" value="ECO:0007669"/>
    <property type="project" value="TreeGrafter"/>
</dbReference>
<keyword evidence="1" id="KW-1133">Transmembrane helix</keyword>
<dbReference type="GO" id="GO:0016747">
    <property type="term" value="F:acyltransferase activity, transferring groups other than amino-acyl groups"/>
    <property type="evidence" value="ECO:0007669"/>
    <property type="project" value="InterPro"/>
</dbReference>
<organism evidence="4 5">
    <name type="scientific">Bradyrhizobium japonicum</name>
    <dbReference type="NCBI Taxonomy" id="375"/>
    <lineage>
        <taxon>Bacteria</taxon>
        <taxon>Pseudomonadati</taxon>
        <taxon>Pseudomonadota</taxon>
        <taxon>Alphaproteobacteria</taxon>
        <taxon>Hyphomicrobiales</taxon>
        <taxon>Nitrobacteraceae</taxon>
        <taxon>Bradyrhizobium</taxon>
    </lineage>
</organism>
<sequence length="659" mass="71923">MTAPINTTTLAHNYRPDIDGLRAVAVLSVVIFHAFPNEAWLPGGFIGVDVFFVISGYLISKILFGEIEQHRFSLASFYGRRIRRIFPALAVCLAAVLAYGFVVLMPSELAQLGKQVFLGAGFLSNFALWSESGYFDRAATSKPLLHLWSLGIEEQFYILWPPLLWIAFKLKAAIGRLIIGLLVASFAVNIALSLTDTSSDFYLPVSRFWELLAGAALAWRRDIALKAGLKHLISLAGIAAILVSARLFTADMRFPGWLALLPVAGSAGIILAGSNAFVNRTILSNRVAVSVGLISYPLYLWHWPLIAFSYVIRGKPPTSFMAFGIVIASLLLAWATYRFIEGPVRFGSNRARHTQIAAACVAVLGACGLAVWVAAGVPQRFPASQDLEKLNAATLDVIYAPTNGMNVLEYDSRGHSMVAQIGQGARKVALAGNSAMFHYGPRFQQLADEGLLAVRAYFVTGPACPLVPGVIARDEFANCAHVANRLLELVQKEKVQTVVLGPHYWPRKNAFIEREGKSIPLDGGDEGRRAFYANLEDYVRQLQLNATVYLVLGAPQSLTGLNPQRMVTRGVTGVRVETNVDNAVPIANLRAVYAQSDADLRAVAESTGAKLLDVFPDVCGNGETCSAFFGTREPKFTDGVHLRPVFARKHLHFLDFLLM</sequence>
<accession>A0A0A3YIT9</accession>
<dbReference type="EMBL" id="JRPN01000043">
    <property type="protein sequence ID" value="KGT73613.1"/>
    <property type="molecule type" value="Genomic_DNA"/>
</dbReference>
<keyword evidence="1" id="KW-0472">Membrane</keyword>
<reference evidence="4 5" key="1">
    <citation type="submission" date="2014-09" db="EMBL/GenBank/DDBJ databases">
        <title>Draft genome of Bradyrhizobium japonicum Is-34.</title>
        <authorList>
            <person name="Tsurumaru H."/>
            <person name="Yamakawa T."/>
            <person name="Hashimoto S."/>
            <person name="Okizaki K."/>
            <person name="Kanesaki Y."/>
            <person name="Yoshikawa H."/>
            <person name="Yajima S."/>
        </authorList>
    </citation>
    <scope>NUCLEOTIDE SEQUENCE [LARGE SCALE GENOMIC DNA]</scope>
    <source>
        <strain evidence="4 5">Is-34</strain>
    </source>
</reference>
<evidence type="ECO:0008006" key="6">
    <source>
        <dbReference type="Google" id="ProtNLM"/>
    </source>
</evidence>
<evidence type="ECO:0000313" key="5">
    <source>
        <dbReference type="Proteomes" id="UP000030377"/>
    </source>
</evidence>
<feature type="transmembrane region" description="Helical" evidence="1">
    <location>
        <begin position="290"/>
        <end position="312"/>
    </location>
</feature>
<dbReference type="Proteomes" id="UP000030377">
    <property type="component" value="Unassembled WGS sequence"/>
</dbReference>
<dbReference type="PANTHER" id="PTHR23028">
    <property type="entry name" value="ACETYLTRANSFERASE"/>
    <property type="match status" value="1"/>
</dbReference>
<name>A0A0A3YIT9_BRAJP</name>
<feature type="transmembrane region" description="Helical" evidence="1">
    <location>
        <begin position="42"/>
        <end position="64"/>
    </location>
</feature>
<keyword evidence="1" id="KW-0812">Transmembrane</keyword>
<dbReference type="Pfam" id="PF19040">
    <property type="entry name" value="SGNH"/>
    <property type="match status" value="1"/>
</dbReference>
<feature type="transmembrane region" description="Helical" evidence="1">
    <location>
        <begin position="173"/>
        <end position="195"/>
    </location>
</feature>
<dbReference type="InterPro" id="IPR002656">
    <property type="entry name" value="Acyl_transf_3_dom"/>
</dbReference>
<feature type="transmembrane region" description="Helical" evidence="1">
    <location>
        <begin position="254"/>
        <end position="278"/>
    </location>
</feature>
<feature type="transmembrane region" description="Helical" evidence="1">
    <location>
        <begin position="318"/>
        <end position="335"/>
    </location>
</feature>
<dbReference type="InterPro" id="IPR043968">
    <property type="entry name" value="SGNH"/>
</dbReference>
<feature type="transmembrane region" description="Helical" evidence="1">
    <location>
        <begin position="231"/>
        <end position="248"/>
    </location>
</feature>
<proteinExistence type="predicted"/>
<protein>
    <recommendedName>
        <fullName evidence="6">Acyltransferase</fullName>
    </recommendedName>
</protein>
<dbReference type="GO" id="GO:0016020">
    <property type="term" value="C:membrane"/>
    <property type="evidence" value="ECO:0007669"/>
    <property type="project" value="TreeGrafter"/>
</dbReference>
<evidence type="ECO:0000259" key="2">
    <source>
        <dbReference type="Pfam" id="PF01757"/>
    </source>
</evidence>
<feature type="domain" description="SGNH" evidence="3">
    <location>
        <begin position="420"/>
        <end position="648"/>
    </location>
</feature>
<evidence type="ECO:0000313" key="4">
    <source>
        <dbReference type="EMBL" id="KGT73613.1"/>
    </source>
</evidence>
<evidence type="ECO:0000259" key="3">
    <source>
        <dbReference type="Pfam" id="PF19040"/>
    </source>
</evidence>
<feature type="domain" description="Acyltransferase 3" evidence="2">
    <location>
        <begin position="17"/>
        <end position="338"/>
    </location>
</feature>
<feature type="transmembrane region" description="Helical" evidence="1">
    <location>
        <begin position="356"/>
        <end position="375"/>
    </location>
</feature>
<dbReference type="Pfam" id="PF01757">
    <property type="entry name" value="Acyl_transf_3"/>
    <property type="match status" value="1"/>
</dbReference>
<gene>
    <name evidence="4" type="ORF">MA20_43160</name>
</gene>
<dbReference type="InterPro" id="IPR050879">
    <property type="entry name" value="Acyltransferase_3"/>
</dbReference>
<dbReference type="AlphaFoldDB" id="A0A0A3YIT9"/>
<evidence type="ECO:0000256" key="1">
    <source>
        <dbReference type="SAM" id="Phobius"/>
    </source>
</evidence>
<comment type="caution">
    <text evidence="4">The sequence shown here is derived from an EMBL/GenBank/DDBJ whole genome shotgun (WGS) entry which is preliminary data.</text>
</comment>
<feature type="transmembrane region" description="Helical" evidence="1">
    <location>
        <begin position="20"/>
        <end position="36"/>
    </location>
</feature>
<feature type="transmembrane region" description="Helical" evidence="1">
    <location>
        <begin position="85"/>
        <end position="104"/>
    </location>
</feature>
<dbReference type="PANTHER" id="PTHR23028:SF53">
    <property type="entry name" value="ACYL_TRANSF_3 DOMAIN-CONTAINING PROTEIN"/>
    <property type="match status" value="1"/>
</dbReference>